<accession>A0A919H072</accession>
<dbReference type="AlphaFoldDB" id="A0A919H072"/>
<organism evidence="3 4">
    <name type="scientific">Streptomyces xanthophaeus</name>
    <dbReference type="NCBI Taxonomy" id="67385"/>
    <lineage>
        <taxon>Bacteria</taxon>
        <taxon>Bacillati</taxon>
        <taxon>Actinomycetota</taxon>
        <taxon>Actinomycetes</taxon>
        <taxon>Kitasatosporales</taxon>
        <taxon>Streptomycetaceae</taxon>
        <taxon>Streptomyces</taxon>
    </lineage>
</organism>
<dbReference type="Proteomes" id="UP000600026">
    <property type="component" value="Unassembled WGS sequence"/>
</dbReference>
<evidence type="ECO:0000256" key="1">
    <source>
        <dbReference type="ARBA" id="ARBA00022679"/>
    </source>
</evidence>
<dbReference type="CDD" id="cd02440">
    <property type="entry name" value="AdoMet_MTases"/>
    <property type="match status" value="1"/>
</dbReference>
<proteinExistence type="predicted"/>
<dbReference type="InterPro" id="IPR029063">
    <property type="entry name" value="SAM-dependent_MTases_sf"/>
</dbReference>
<keyword evidence="1" id="KW-0808">Transferase</keyword>
<evidence type="ECO:0000313" key="3">
    <source>
        <dbReference type="EMBL" id="GHI86602.1"/>
    </source>
</evidence>
<protein>
    <recommendedName>
        <fullName evidence="2">Methyltransferase type 11 domain-containing protein</fullName>
    </recommendedName>
</protein>
<keyword evidence="4" id="KW-1185">Reference proteome</keyword>
<name>A0A919H072_9ACTN</name>
<dbReference type="Gene3D" id="3.40.50.150">
    <property type="entry name" value="Vaccinia Virus protein VP39"/>
    <property type="match status" value="1"/>
</dbReference>
<dbReference type="Pfam" id="PF08241">
    <property type="entry name" value="Methyltransf_11"/>
    <property type="match status" value="1"/>
</dbReference>
<evidence type="ECO:0000259" key="2">
    <source>
        <dbReference type="Pfam" id="PF08241"/>
    </source>
</evidence>
<gene>
    <name evidence="3" type="ORF">Sxan_39660</name>
</gene>
<dbReference type="InterPro" id="IPR013216">
    <property type="entry name" value="Methyltransf_11"/>
</dbReference>
<dbReference type="RefSeq" id="WP_051902741.1">
    <property type="nucleotide sequence ID" value="NZ_BNEE01000006.1"/>
</dbReference>
<dbReference type="OrthoDB" id="9805171at2"/>
<dbReference type="EMBL" id="BNEE01000006">
    <property type="protein sequence ID" value="GHI86602.1"/>
    <property type="molecule type" value="Genomic_DNA"/>
</dbReference>
<dbReference type="GO" id="GO:0008757">
    <property type="term" value="F:S-adenosylmethionine-dependent methyltransferase activity"/>
    <property type="evidence" value="ECO:0007669"/>
    <property type="project" value="InterPro"/>
</dbReference>
<dbReference type="SUPFAM" id="SSF53335">
    <property type="entry name" value="S-adenosyl-L-methionine-dependent methyltransferases"/>
    <property type="match status" value="1"/>
</dbReference>
<reference evidence="3" key="1">
    <citation type="submission" date="2020-09" db="EMBL/GenBank/DDBJ databases">
        <title>Whole genome shotgun sequence of Streptomyces xanthophaeus NBRC 12829.</title>
        <authorList>
            <person name="Komaki H."/>
            <person name="Tamura T."/>
        </authorList>
    </citation>
    <scope>NUCLEOTIDE SEQUENCE</scope>
    <source>
        <strain evidence="3">NBRC 12829</strain>
    </source>
</reference>
<comment type="caution">
    <text evidence="3">The sequence shown here is derived from an EMBL/GenBank/DDBJ whole genome shotgun (WGS) entry which is preliminary data.</text>
</comment>
<evidence type="ECO:0000313" key="4">
    <source>
        <dbReference type="Proteomes" id="UP000600026"/>
    </source>
</evidence>
<sequence length="334" mass="36505">MIRPRTADPFAPLDAQQALHLFDALTWFPAPAGEASRWHRAAQHVAAHTPATEPPSPQACRAVAERVLTASGAGCSGPADDRTALYRAKYHVMTVLYPDAWFTFMNMGYDDGLPPPPALPVTRGSVWESAARLYDLVARQIPLAGRDVLDVGAGRGGGTALVARTHRPRSVVGMDNTAANVEFARRTHREPGLSFHRGEAGLLPYPAAHFDAVLSVESMHCFTDPDRFLTEAVRVLRPGGHLLIADEWHRSAPSPDARAAAAGLRVTGQRDITRDVIRSLDQLPSHAQKLPPGRHAGQADAYRRFFTERLARDSGRNLRTGRFGYVVIRAVKQE</sequence>
<dbReference type="PANTHER" id="PTHR44068:SF11">
    <property type="entry name" value="GERANYL DIPHOSPHATE 2-C-METHYLTRANSFERASE"/>
    <property type="match status" value="1"/>
</dbReference>
<dbReference type="PANTHER" id="PTHR44068">
    <property type="entry name" value="ZGC:194242"/>
    <property type="match status" value="1"/>
</dbReference>
<feature type="domain" description="Methyltransferase type 11" evidence="2">
    <location>
        <begin position="149"/>
        <end position="244"/>
    </location>
</feature>
<dbReference type="InterPro" id="IPR050447">
    <property type="entry name" value="Erg6_SMT_methyltransf"/>
</dbReference>